<evidence type="ECO:0000256" key="5">
    <source>
        <dbReference type="ARBA" id="ARBA00023139"/>
    </source>
</evidence>
<dbReference type="PANTHER" id="PTHR38038">
    <property type="entry name" value="PENICILLIN-BINDING PROTEIN ACTIVATOR LPOA"/>
    <property type="match status" value="1"/>
</dbReference>
<dbReference type="Gene3D" id="1.25.40.650">
    <property type="match status" value="1"/>
</dbReference>
<dbReference type="EMBL" id="JBIHSF010000003">
    <property type="protein sequence ID" value="MFH0258944.1"/>
    <property type="molecule type" value="Genomic_DNA"/>
</dbReference>
<dbReference type="PROSITE" id="PS51257">
    <property type="entry name" value="PROKAR_LIPOPROTEIN"/>
    <property type="match status" value="1"/>
</dbReference>
<keyword evidence="5 8" id="KW-0564">Palmitate</keyword>
<name>A0ABW7IBI2_9VIBR</name>
<evidence type="ECO:0000256" key="10">
    <source>
        <dbReference type="SAM" id="SignalP"/>
    </source>
</evidence>
<dbReference type="Proteomes" id="UP001607125">
    <property type="component" value="Unassembled WGS sequence"/>
</dbReference>
<evidence type="ECO:0000313" key="12">
    <source>
        <dbReference type="Proteomes" id="UP001607125"/>
    </source>
</evidence>
<dbReference type="InterPro" id="IPR028082">
    <property type="entry name" value="Peripla_BP_I"/>
</dbReference>
<dbReference type="PANTHER" id="PTHR38038:SF1">
    <property type="entry name" value="PENICILLIN-BINDING PROTEIN ACTIVATOR LPOA"/>
    <property type="match status" value="1"/>
</dbReference>
<feature type="chain" id="PRO_5047267362" description="Penicillin-binding protein activator LpoA" evidence="10">
    <location>
        <begin position="34"/>
        <end position="634"/>
    </location>
</feature>
<evidence type="ECO:0000256" key="2">
    <source>
        <dbReference type="ARBA" id="ARBA00022960"/>
    </source>
</evidence>
<evidence type="ECO:0000256" key="1">
    <source>
        <dbReference type="ARBA" id="ARBA00022729"/>
    </source>
</evidence>
<evidence type="ECO:0000256" key="6">
    <source>
        <dbReference type="ARBA" id="ARBA00023237"/>
    </source>
</evidence>
<dbReference type="InterPro" id="IPR011990">
    <property type="entry name" value="TPR-like_helical_dom_sf"/>
</dbReference>
<reference evidence="11 12" key="1">
    <citation type="submission" date="2024-10" db="EMBL/GenBank/DDBJ databases">
        <authorList>
            <person name="Yibar A."/>
            <person name="Saticioglu I.B."/>
            <person name="Duman M."/>
            <person name="Ajmi N."/>
            <person name="Gurler F."/>
            <person name="Ay H."/>
            <person name="Onuk E."/>
            <person name="Guler S."/>
            <person name="Romalde J.L."/>
        </authorList>
    </citation>
    <scope>NUCLEOTIDE SEQUENCE [LARGE SCALE GENOMIC DNA]</scope>
    <source>
        <strain evidence="11 12">1-TCBS-B</strain>
    </source>
</reference>
<dbReference type="HAMAP" id="MF_01890">
    <property type="entry name" value="LpoA"/>
    <property type="match status" value="1"/>
</dbReference>
<accession>A0ABW7IBI2</accession>
<dbReference type="InterPro" id="IPR007443">
    <property type="entry name" value="LpoA"/>
</dbReference>
<comment type="function">
    <text evidence="8">Regulator of peptidoglycan synthesis that is essential for the function of penicillin-binding protein 1A (PBP1a).</text>
</comment>
<keyword evidence="12" id="KW-1185">Reference proteome</keyword>
<comment type="similarity">
    <text evidence="8">Belongs to the LpoA family.</text>
</comment>
<dbReference type="SUPFAM" id="SSF53822">
    <property type="entry name" value="Periplasmic binding protein-like I"/>
    <property type="match status" value="1"/>
</dbReference>
<dbReference type="RefSeq" id="WP_394628287.1">
    <property type="nucleotide sequence ID" value="NZ_JBIHSF010000003.1"/>
</dbReference>
<evidence type="ECO:0000256" key="7">
    <source>
        <dbReference type="ARBA" id="ARBA00023288"/>
    </source>
</evidence>
<proteinExistence type="inferred from homology"/>
<gene>
    <name evidence="8" type="primary">lpoA</name>
    <name evidence="11" type="ORF">ACGRH2_00535</name>
</gene>
<feature type="region of interest" description="Disordered" evidence="9">
    <location>
        <begin position="604"/>
        <end position="634"/>
    </location>
</feature>
<sequence length="634" mass="70359">MAMMNPKRNSVTRLLTPIALALSIAACSTQPSAPTSVDITLAPTASSETYLMRADADQGGFANEWLILAFKASIQEGNYEQAKRLSNRLAKQNLTVLQQAEWQLARAELNLAQGNAQDAYLQLNFPAEWPLAQQQWQRYYELRAQSLAQLGRYFEASRELIAMSGFAPREEQQGINDEIWNNLNQYSADQLSTLVAEPKEEVLDGWLQLATYMKALGGSLPQLQNTLKNWLAENPDHPAAEYTPQSILDILSLEITTPHSTALLLPLTGKYAKQAQLVRDGFMMAMMDDEQRDPEAIFTVIDTNETAPADIKAQLIANEVDFIVGPLIKENVEKLQQAQKQSETPIPALALNIPSELEPSQMMCYLTLSPEQEVAQAAAHLSEGNYEYPLVLAPRGNLGDRVVKAFEEEWAKVSDNKVAIAQYGNRAQLQKTINNVFGLQQSQQRIAQMEALTGMKLENQPRSRRDIDSVYIVANSADLTLIKPFIEVAINPDAKQPQLFADSHSHTTKRQYEDLTGVVYSDIPLLIDQDPQLDAQMTKFWPKSSNAEKRLQALGMDAYSLTKELPQLKAVQGYSVDGQTGTLSVDSDCVVQRQISWGVYGQKPTQVTEASETQAPNTKEGTDGTVAVEQPISQ</sequence>
<keyword evidence="3 8" id="KW-0573">Peptidoglycan synthesis</keyword>
<evidence type="ECO:0000256" key="4">
    <source>
        <dbReference type="ARBA" id="ARBA00023136"/>
    </source>
</evidence>
<keyword evidence="1 8" id="KW-0732">Signal</keyword>
<feature type="compositionally biased region" description="Polar residues" evidence="9">
    <location>
        <begin position="604"/>
        <end position="619"/>
    </location>
</feature>
<evidence type="ECO:0000313" key="11">
    <source>
        <dbReference type="EMBL" id="MFH0258944.1"/>
    </source>
</evidence>
<comment type="subcellular location">
    <subcellularLocation>
        <location evidence="8">Cell outer membrane</location>
        <topology evidence="8">Lipid-anchor</topology>
        <orientation evidence="8">Periplasmic side</orientation>
    </subcellularLocation>
</comment>
<keyword evidence="7 8" id="KW-0449">Lipoprotein</keyword>
<organism evidence="11 12">
    <name type="scientific">Vibrio barjaei</name>
    <dbReference type="NCBI Taxonomy" id="1676683"/>
    <lineage>
        <taxon>Bacteria</taxon>
        <taxon>Pseudomonadati</taxon>
        <taxon>Pseudomonadota</taxon>
        <taxon>Gammaproteobacteria</taxon>
        <taxon>Vibrionales</taxon>
        <taxon>Vibrionaceae</taxon>
        <taxon>Vibrio</taxon>
    </lineage>
</organism>
<evidence type="ECO:0000256" key="8">
    <source>
        <dbReference type="HAMAP-Rule" id="MF_01890"/>
    </source>
</evidence>
<keyword evidence="2 8" id="KW-0133">Cell shape</keyword>
<comment type="caution">
    <text evidence="11">The sequence shown here is derived from an EMBL/GenBank/DDBJ whole genome shotgun (WGS) entry which is preliminary data.</text>
</comment>
<comment type="subunit">
    <text evidence="8">Interacts with PBP1a.</text>
</comment>
<dbReference type="Pfam" id="PF04348">
    <property type="entry name" value="LppC"/>
    <property type="match status" value="1"/>
</dbReference>
<protein>
    <recommendedName>
        <fullName evidence="8">Penicillin-binding protein activator LpoA</fullName>
        <shortName evidence="8">PBP activator LpoA</shortName>
    </recommendedName>
</protein>
<keyword evidence="4 8" id="KW-0472">Membrane</keyword>
<evidence type="ECO:0000256" key="9">
    <source>
        <dbReference type="SAM" id="MobiDB-lite"/>
    </source>
</evidence>
<evidence type="ECO:0000256" key="3">
    <source>
        <dbReference type="ARBA" id="ARBA00022984"/>
    </source>
</evidence>
<keyword evidence="6 8" id="KW-0998">Cell outer membrane</keyword>
<feature type="signal peptide" evidence="10">
    <location>
        <begin position="1"/>
        <end position="33"/>
    </location>
</feature>
<dbReference type="Gene3D" id="3.40.50.2300">
    <property type="match status" value="2"/>
</dbReference>
<dbReference type="CDD" id="cd06339">
    <property type="entry name" value="PBP1_YraM_LppC_lipoprotein-like"/>
    <property type="match status" value="1"/>
</dbReference>
<dbReference type="Gene3D" id="1.25.40.10">
    <property type="entry name" value="Tetratricopeptide repeat domain"/>
    <property type="match status" value="1"/>
</dbReference>